<protein>
    <submittedName>
        <fullName evidence="2">Uncharacterized protein</fullName>
    </submittedName>
</protein>
<dbReference type="AlphaFoldDB" id="A0A806KJW1"/>
<proteinExistence type="predicted"/>
<sequence length="37" mass="4642">MPLLQIPPYPYIYLFIFLFLLFESISKRIRNKYYKVI</sequence>
<keyword evidence="1" id="KW-0812">Transmembrane</keyword>
<dbReference type="EMBL" id="JQ844229">
    <property type="protein sequence ID" value="AGS53310.1"/>
    <property type="molecule type" value="Genomic_DNA"/>
</dbReference>
<reference evidence="2" key="1">
    <citation type="submission" date="2012-03" db="EMBL/GenBank/DDBJ databases">
        <title>Functional metagenomics reveals considerable lignocellulase gene clusters in the gut microbiome of a wood-feeding higher termite.</title>
        <authorList>
            <person name="Liu N."/>
        </authorList>
    </citation>
    <scope>NUCLEOTIDE SEQUENCE</scope>
</reference>
<evidence type="ECO:0000256" key="1">
    <source>
        <dbReference type="SAM" id="Phobius"/>
    </source>
</evidence>
<feature type="transmembrane region" description="Helical" evidence="1">
    <location>
        <begin position="6"/>
        <end position="25"/>
    </location>
</feature>
<accession>A0A806KJW1</accession>
<keyword evidence="1" id="KW-0472">Membrane</keyword>
<name>A0A806KJW1_9BACT</name>
<evidence type="ECO:0000313" key="2">
    <source>
        <dbReference type="EMBL" id="AGS53310.1"/>
    </source>
</evidence>
<keyword evidence="1" id="KW-1133">Transmembrane helix</keyword>
<organism evidence="2">
    <name type="scientific">uncultured bacterium contig00013</name>
    <dbReference type="NCBI Taxonomy" id="1181504"/>
    <lineage>
        <taxon>Bacteria</taxon>
        <taxon>environmental samples</taxon>
    </lineage>
</organism>